<accession>A0AB39V0P1</accession>
<proteinExistence type="predicted"/>
<reference evidence="2" key="1">
    <citation type="submission" date="2024-05" db="EMBL/GenBank/DDBJ databases">
        <title>Genome sequencing of novel strain.</title>
        <authorList>
            <person name="Ganbat D."/>
            <person name="Ganbat S."/>
            <person name="Lee S.-J."/>
        </authorList>
    </citation>
    <scope>NUCLEOTIDE SEQUENCE</scope>
    <source>
        <strain evidence="2">SMD15-11</strain>
    </source>
</reference>
<keyword evidence="1" id="KW-0732">Signal</keyword>
<dbReference type="PROSITE" id="PS51257">
    <property type="entry name" value="PROKAR_LIPOPROTEIN"/>
    <property type="match status" value="1"/>
</dbReference>
<sequence>MMRYLILSVLVLLTACANTPEVPPVILNAADCPMRWATSRGMGGVCAFPEHVRFVFVVLSDSPESSDYREQIGKLQSFDFEDQQVMLVPGFRNGQLRGSYHLATEVASGLLGNEDFVLLIYDPKGHLVARYTKPAEPDQLAARLQP</sequence>
<protein>
    <recommendedName>
        <fullName evidence="3">Lipoprotein</fullName>
    </recommendedName>
</protein>
<evidence type="ECO:0008006" key="3">
    <source>
        <dbReference type="Google" id="ProtNLM"/>
    </source>
</evidence>
<organism evidence="2">
    <name type="scientific">Thermohahella caldifontis</name>
    <dbReference type="NCBI Taxonomy" id="3142973"/>
    <lineage>
        <taxon>Bacteria</taxon>
        <taxon>Pseudomonadati</taxon>
        <taxon>Pseudomonadota</taxon>
        <taxon>Gammaproteobacteria</taxon>
        <taxon>Oceanospirillales</taxon>
        <taxon>Hahellaceae</taxon>
        <taxon>Thermohahella</taxon>
    </lineage>
</organism>
<evidence type="ECO:0000256" key="1">
    <source>
        <dbReference type="SAM" id="SignalP"/>
    </source>
</evidence>
<dbReference type="AlphaFoldDB" id="A0AB39V0P1"/>
<feature type="signal peptide" evidence="1">
    <location>
        <begin position="1"/>
        <end position="17"/>
    </location>
</feature>
<name>A0AB39V0P1_9GAMM</name>
<dbReference type="EMBL" id="CP154858">
    <property type="protein sequence ID" value="XDT73727.1"/>
    <property type="molecule type" value="Genomic_DNA"/>
</dbReference>
<gene>
    <name evidence="2" type="ORF">AAIA72_07105</name>
</gene>
<evidence type="ECO:0000313" key="2">
    <source>
        <dbReference type="EMBL" id="XDT73727.1"/>
    </source>
</evidence>
<feature type="chain" id="PRO_5044200473" description="Lipoprotein" evidence="1">
    <location>
        <begin position="18"/>
        <end position="146"/>
    </location>
</feature>
<dbReference type="RefSeq" id="WP_369602708.1">
    <property type="nucleotide sequence ID" value="NZ_CP154858.1"/>
</dbReference>
<dbReference type="KEGG" id="tcd:AAIA72_07105"/>